<name>A0A834TAS9_9FABA</name>
<gene>
    <name evidence="2" type="ORF">G2W53_031545</name>
</gene>
<sequence>MEEAAGYTSTTLVSPRGEHVHVTKQT</sequence>
<feature type="compositionally biased region" description="Basic and acidic residues" evidence="1">
    <location>
        <begin position="16"/>
        <end position="26"/>
    </location>
</feature>
<accession>A0A834TAS9</accession>
<proteinExistence type="predicted"/>
<feature type="region of interest" description="Disordered" evidence="1">
    <location>
        <begin position="1"/>
        <end position="26"/>
    </location>
</feature>
<reference evidence="2" key="1">
    <citation type="submission" date="2020-09" db="EMBL/GenBank/DDBJ databases">
        <title>Genome-Enabled Discovery of Anthraquinone Biosynthesis in Senna tora.</title>
        <authorList>
            <person name="Kang S.-H."/>
            <person name="Pandey R.P."/>
            <person name="Lee C.-M."/>
            <person name="Sim J.-S."/>
            <person name="Jeong J.-T."/>
            <person name="Choi B.-S."/>
            <person name="Jung M."/>
            <person name="Ginzburg D."/>
            <person name="Zhao K."/>
            <person name="Won S.Y."/>
            <person name="Oh T.-J."/>
            <person name="Yu Y."/>
            <person name="Kim N.-H."/>
            <person name="Lee O.R."/>
            <person name="Lee T.-H."/>
            <person name="Bashyal P."/>
            <person name="Kim T.-S."/>
            <person name="Lee W.-H."/>
            <person name="Kawkins C."/>
            <person name="Kim C.-K."/>
            <person name="Kim J.S."/>
            <person name="Ahn B.O."/>
            <person name="Rhee S.Y."/>
            <person name="Sohng J.K."/>
        </authorList>
    </citation>
    <scope>NUCLEOTIDE SEQUENCE</scope>
    <source>
        <tissue evidence="2">Leaf</tissue>
    </source>
</reference>
<evidence type="ECO:0000313" key="2">
    <source>
        <dbReference type="EMBL" id="KAF7817576.1"/>
    </source>
</evidence>
<dbReference type="AlphaFoldDB" id="A0A834TAS9"/>
<dbReference type="Proteomes" id="UP000634136">
    <property type="component" value="Unassembled WGS sequence"/>
</dbReference>
<protein>
    <submittedName>
        <fullName evidence="2">Uncharacterized protein</fullName>
    </submittedName>
</protein>
<evidence type="ECO:0000256" key="1">
    <source>
        <dbReference type="SAM" id="MobiDB-lite"/>
    </source>
</evidence>
<keyword evidence="3" id="KW-1185">Reference proteome</keyword>
<organism evidence="2 3">
    <name type="scientific">Senna tora</name>
    <dbReference type="NCBI Taxonomy" id="362788"/>
    <lineage>
        <taxon>Eukaryota</taxon>
        <taxon>Viridiplantae</taxon>
        <taxon>Streptophyta</taxon>
        <taxon>Embryophyta</taxon>
        <taxon>Tracheophyta</taxon>
        <taxon>Spermatophyta</taxon>
        <taxon>Magnoliopsida</taxon>
        <taxon>eudicotyledons</taxon>
        <taxon>Gunneridae</taxon>
        <taxon>Pentapetalae</taxon>
        <taxon>rosids</taxon>
        <taxon>fabids</taxon>
        <taxon>Fabales</taxon>
        <taxon>Fabaceae</taxon>
        <taxon>Caesalpinioideae</taxon>
        <taxon>Cassia clade</taxon>
        <taxon>Senna</taxon>
    </lineage>
</organism>
<evidence type="ECO:0000313" key="3">
    <source>
        <dbReference type="Proteomes" id="UP000634136"/>
    </source>
</evidence>
<comment type="caution">
    <text evidence="2">The sequence shown here is derived from an EMBL/GenBank/DDBJ whole genome shotgun (WGS) entry which is preliminary data.</text>
</comment>
<dbReference type="EMBL" id="JAAIUW010000009">
    <property type="protein sequence ID" value="KAF7817576.1"/>
    <property type="molecule type" value="Genomic_DNA"/>
</dbReference>